<dbReference type="STRING" id="670.ACZ92_09565"/>
<sequence length="130" mass="14937">MLTLPLVCFILLTFAFPILEMLYRSVDNRDIPQAMPKTIQALAHWDYQGLPDSEVVEAFSVELLALYETKALPKIANRMNIEVSGMRSLMMKTGRKLSRLEVLPTSIKELSRLDKRWADAKHWVAFKNLS</sequence>
<dbReference type="Proteomes" id="UP000214596">
    <property type="component" value="Unassembled WGS sequence"/>
</dbReference>
<gene>
    <name evidence="1" type="ORF">CA163_21125</name>
</gene>
<name>A0A227J6Y1_VIBPH</name>
<proteinExistence type="predicted"/>
<evidence type="ECO:0000313" key="1">
    <source>
        <dbReference type="EMBL" id="OXE30863.1"/>
    </source>
</evidence>
<evidence type="ECO:0000313" key="2">
    <source>
        <dbReference type="Proteomes" id="UP000214596"/>
    </source>
</evidence>
<comment type="caution">
    <text evidence="1">The sequence shown here is derived from an EMBL/GenBank/DDBJ whole genome shotgun (WGS) entry which is preliminary data.</text>
</comment>
<feature type="non-terminal residue" evidence="1">
    <location>
        <position position="1"/>
    </location>
</feature>
<dbReference type="AlphaFoldDB" id="A0A227J6Y1"/>
<feature type="non-terminal residue" evidence="1">
    <location>
        <position position="130"/>
    </location>
</feature>
<dbReference type="EMBL" id="NIXT01001788">
    <property type="protein sequence ID" value="OXE30863.1"/>
    <property type="molecule type" value="Genomic_DNA"/>
</dbReference>
<protein>
    <submittedName>
        <fullName evidence="1">ABC transporter permease</fullName>
    </submittedName>
</protein>
<accession>A0A227J6Y1</accession>
<reference evidence="1 2" key="1">
    <citation type="journal article" date="2017" name="Appl. Environ. Microbiol.">
        <title>Parallel evolution of two clades of a major Atlantic endemic Vibrio parahaemolyticus pathogen lineage by independent acquisition of related pathogenicity islands.</title>
        <authorList>
            <person name="Xu F."/>
            <person name="Gonzalez-Escalona N."/>
            <person name="Drees K.P."/>
            <person name="Sebra R.P."/>
            <person name="Cooper V.S."/>
            <person name="Jones S.H."/>
            <person name="Whistler C.A."/>
        </authorList>
    </citation>
    <scope>NUCLEOTIDE SEQUENCE [LARGE SCALE GENOMIC DNA]</scope>
    <source>
        <strain evidence="1 2">MAVP-3</strain>
    </source>
</reference>
<organism evidence="1 2">
    <name type="scientific">Vibrio parahaemolyticus</name>
    <dbReference type="NCBI Taxonomy" id="670"/>
    <lineage>
        <taxon>Bacteria</taxon>
        <taxon>Pseudomonadati</taxon>
        <taxon>Pseudomonadota</taxon>
        <taxon>Gammaproteobacteria</taxon>
        <taxon>Vibrionales</taxon>
        <taxon>Vibrionaceae</taxon>
        <taxon>Vibrio</taxon>
    </lineage>
</organism>